<dbReference type="Proteomes" id="UP000024635">
    <property type="component" value="Unassembled WGS sequence"/>
</dbReference>
<evidence type="ECO:0000313" key="2">
    <source>
        <dbReference type="Proteomes" id="UP000024635"/>
    </source>
</evidence>
<reference evidence="2" key="1">
    <citation type="journal article" date="2015" name="Nat. Genet.">
        <title>The genome and transcriptome of the zoonotic hookworm Ancylostoma ceylanicum identify infection-specific gene families.</title>
        <authorList>
            <person name="Schwarz E.M."/>
            <person name="Hu Y."/>
            <person name="Antoshechkin I."/>
            <person name="Miller M.M."/>
            <person name="Sternberg P.W."/>
            <person name="Aroian R.V."/>
        </authorList>
    </citation>
    <scope>NUCLEOTIDE SEQUENCE</scope>
    <source>
        <strain evidence="2">HY135</strain>
    </source>
</reference>
<accession>A0A016VCC7</accession>
<evidence type="ECO:0000313" key="1">
    <source>
        <dbReference type="EMBL" id="EYC24921.1"/>
    </source>
</evidence>
<dbReference type="EMBL" id="JARK01001349">
    <property type="protein sequence ID" value="EYC24921.1"/>
    <property type="molecule type" value="Genomic_DNA"/>
</dbReference>
<sequence>MNRFEKPVPVWRKTRLTLEYLIGKADISKDTCFSSFEFAPTRVAQIFERIIVSVAMFHIWIFYTQPIQPEMNMGNGLTFFVCWE</sequence>
<keyword evidence="2" id="KW-1185">Reference proteome</keyword>
<proteinExistence type="predicted"/>
<protein>
    <submittedName>
        <fullName evidence="1">Uncharacterized protein</fullName>
    </submittedName>
</protein>
<organism evidence="1 2">
    <name type="scientific">Ancylostoma ceylanicum</name>
    <dbReference type="NCBI Taxonomy" id="53326"/>
    <lineage>
        <taxon>Eukaryota</taxon>
        <taxon>Metazoa</taxon>
        <taxon>Ecdysozoa</taxon>
        <taxon>Nematoda</taxon>
        <taxon>Chromadorea</taxon>
        <taxon>Rhabditida</taxon>
        <taxon>Rhabditina</taxon>
        <taxon>Rhabditomorpha</taxon>
        <taxon>Strongyloidea</taxon>
        <taxon>Ancylostomatidae</taxon>
        <taxon>Ancylostomatinae</taxon>
        <taxon>Ancylostoma</taxon>
    </lineage>
</organism>
<name>A0A016VCC7_9BILA</name>
<gene>
    <name evidence="1" type="primary">Acey_s0013.g2180</name>
    <name evidence="1" type="ORF">Y032_0013g2180</name>
</gene>
<dbReference type="AlphaFoldDB" id="A0A016VCC7"/>
<comment type="caution">
    <text evidence="1">The sequence shown here is derived from an EMBL/GenBank/DDBJ whole genome shotgun (WGS) entry which is preliminary data.</text>
</comment>